<dbReference type="PANTHER" id="PTHR11764">
    <property type="entry name" value="TERPENE CYCLASE/MUTASE FAMILY MEMBER"/>
    <property type="match status" value="1"/>
</dbReference>
<dbReference type="InterPro" id="IPR018333">
    <property type="entry name" value="Squalene_cyclase"/>
</dbReference>
<dbReference type="SUPFAM" id="SSF48239">
    <property type="entry name" value="Terpenoid cyclases/Protein prenyltransferases"/>
    <property type="match status" value="1"/>
</dbReference>
<name>A0A822ZMX9_NELNU</name>
<sequence length="67" mass="7718">MWRLKIAQGGGPYMYSTNNYVGRQTWEFDPDCGTSEEHAEVEKAHDEFTKNHHCVKPSGDVLLRLVH</sequence>
<dbReference type="AlphaFoldDB" id="A0A822ZMX9"/>
<organism evidence="2 3">
    <name type="scientific">Nelumbo nucifera</name>
    <name type="common">Sacred lotus</name>
    <dbReference type="NCBI Taxonomy" id="4432"/>
    <lineage>
        <taxon>Eukaryota</taxon>
        <taxon>Viridiplantae</taxon>
        <taxon>Streptophyta</taxon>
        <taxon>Embryophyta</taxon>
        <taxon>Tracheophyta</taxon>
        <taxon>Spermatophyta</taxon>
        <taxon>Magnoliopsida</taxon>
        <taxon>Proteales</taxon>
        <taxon>Nelumbonaceae</taxon>
        <taxon>Nelumbo</taxon>
    </lineage>
</organism>
<dbReference type="GO" id="GO:0005811">
    <property type="term" value="C:lipid droplet"/>
    <property type="evidence" value="ECO:0007669"/>
    <property type="project" value="InterPro"/>
</dbReference>
<gene>
    <name evidence="2" type="ORF">HUJ06_004487</name>
</gene>
<evidence type="ECO:0008006" key="4">
    <source>
        <dbReference type="Google" id="ProtNLM"/>
    </source>
</evidence>
<protein>
    <recommendedName>
        <fullName evidence="4">Beta-amyrin synthase-like</fullName>
    </recommendedName>
</protein>
<evidence type="ECO:0000256" key="1">
    <source>
        <dbReference type="ARBA" id="ARBA00023235"/>
    </source>
</evidence>
<dbReference type="EMBL" id="DUZY01000007">
    <property type="protein sequence ID" value="DAD46257.1"/>
    <property type="molecule type" value="Genomic_DNA"/>
</dbReference>
<dbReference type="GO" id="GO:0016104">
    <property type="term" value="P:triterpenoid biosynthetic process"/>
    <property type="evidence" value="ECO:0007669"/>
    <property type="project" value="InterPro"/>
</dbReference>
<reference evidence="2 3" key="1">
    <citation type="journal article" date="2020" name="Mol. Biol. Evol.">
        <title>Distinct Expression and Methylation Patterns for Genes with Different Fates following a Single Whole-Genome Duplication in Flowering Plants.</title>
        <authorList>
            <person name="Shi T."/>
            <person name="Rahmani R.S."/>
            <person name="Gugger P.F."/>
            <person name="Wang M."/>
            <person name="Li H."/>
            <person name="Zhang Y."/>
            <person name="Li Z."/>
            <person name="Wang Q."/>
            <person name="Van de Peer Y."/>
            <person name="Marchal K."/>
            <person name="Chen J."/>
        </authorList>
    </citation>
    <scope>NUCLEOTIDE SEQUENCE [LARGE SCALE GENOMIC DNA]</scope>
    <source>
        <tissue evidence="2">Leaf</tissue>
    </source>
</reference>
<keyword evidence="3" id="KW-1185">Reference proteome</keyword>
<keyword evidence="1" id="KW-0413">Isomerase</keyword>
<evidence type="ECO:0000313" key="3">
    <source>
        <dbReference type="Proteomes" id="UP000607653"/>
    </source>
</evidence>
<comment type="caution">
    <text evidence="2">The sequence shown here is derived from an EMBL/GenBank/DDBJ whole genome shotgun (WGS) entry which is preliminary data.</text>
</comment>
<accession>A0A822ZMX9</accession>
<dbReference type="Proteomes" id="UP000607653">
    <property type="component" value="Unassembled WGS sequence"/>
</dbReference>
<dbReference type="PANTHER" id="PTHR11764:SF58">
    <property type="entry name" value="BETA-AMYRIN SYNTHASE-RELATED"/>
    <property type="match status" value="1"/>
</dbReference>
<evidence type="ECO:0000313" key="2">
    <source>
        <dbReference type="EMBL" id="DAD46257.1"/>
    </source>
</evidence>
<dbReference type="GO" id="GO:0016866">
    <property type="term" value="F:intramolecular transferase activity"/>
    <property type="evidence" value="ECO:0007669"/>
    <property type="project" value="InterPro"/>
</dbReference>
<dbReference type="InterPro" id="IPR008930">
    <property type="entry name" value="Terpenoid_cyclase/PrenylTrfase"/>
</dbReference>
<proteinExistence type="predicted"/>